<dbReference type="AlphaFoldDB" id="A0A2H1IEX8"/>
<dbReference type="GO" id="GO:0005886">
    <property type="term" value="C:plasma membrane"/>
    <property type="evidence" value="ECO:0007669"/>
    <property type="project" value="UniProtKB-SubCell"/>
</dbReference>
<feature type="transmembrane region" description="Helical" evidence="7">
    <location>
        <begin position="174"/>
        <end position="195"/>
    </location>
</feature>
<dbReference type="OrthoDB" id="3175972at2"/>
<proteinExistence type="predicted"/>
<dbReference type="PANTHER" id="PTHR30086:SF17">
    <property type="entry name" value="LYSE FAMILY TRANSLOCATOR"/>
    <property type="match status" value="1"/>
</dbReference>
<evidence type="ECO:0000256" key="3">
    <source>
        <dbReference type="ARBA" id="ARBA00022692"/>
    </source>
</evidence>
<dbReference type="Proteomes" id="UP000234498">
    <property type="component" value="Unassembled WGS sequence"/>
</dbReference>
<comment type="subcellular location">
    <subcellularLocation>
        <location evidence="1">Cell membrane</location>
        <topology evidence="1">Multi-pass membrane protein</topology>
    </subcellularLocation>
</comment>
<evidence type="ECO:0000256" key="1">
    <source>
        <dbReference type="ARBA" id="ARBA00004651"/>
    </source>
</evidence>
<feature type="compositionally biased region" description="Low complexity" evidence="6">
    <location>
        <begin position="114"/>
        <end position="128"/>
    </location>
</feature>
<dbReference type="InterPro" id="IPR001123">
    <property type="entry name" value="LeuE-type"/>
</dbReference>
<dbReference type="Pfam" id="PF01810">
    <property type="entry name" value="LysE"/>
    <property type="match status" value="1"/>
</dbReference>
<organism evidence="8 9">
    <name type="scientific">Brevibacterium linens</name>
    <dbReference type="NCBI Taxonomy" id="1703"/>
    <lineage>
        <taxon>Bacteria</taxon>
        <taxon>Bacillati</taxon>
        <taxon>Actinomycetota</taxon>
        <taxon>Actinomycetes</taxon>
        <taxon>Micrococcales</taxon>
        <taxon>Brevibacteriaceae</taxon>
        <taxon>Brevibacterium</taxon>
    </lineage>
</organism>
<keyword evidence="4 7" id="KW-1133">Transmembrane helix</keyword>
<sequence>MTGPEILTITGAAAALAVTPGPETILTIRLSSLRRKAGLVYALGTATGTVIWMILALTGVSALLTVYPAAVQVLKIGGGLYLCLLGILAGRQALRLRRELKATEAAGGPTADVSPASSTGPASARPGSSGPGSSGPAASADSGTPDGPVTEIAHAMETTSWGHLRSLVSYRRGIISSLSNPKVGLFFLAILPTLVPASPTGVDYTVLVALILGVLLSYQLALACLASLAASAMAHRSADFVIEAASTVILLIIGIAVIAIPL</sequence>
<evidence type="ECO:0000256" key="2">
    <source>
        <dbReference type="ARBA" id="ARBA00022475"/>
    </source>
</evidence>
<keyword evidence="3 7" id="KW-0812">Transmembrane</keyword>
<protein>
    <submittedName>
        <fullName evidence="8">Threonine/homoserine/homoserine lactone efflux protein</fullName>
    </submittedName>
</protein>
<dbReference type="EMBL" id="FXZA01000003">
    <property type="protein sequence ID" value="SMX73734.1"/>
    <property type="molecule type" value="Genomic_DNA"/>
</dbReference>
<evidence type="ECO:0000256" key="5">
    <source>
        <dbReference type="ARBA" id="ARBA00023136"/>
    </source>
</evidence>
<keyword evidence="5 7" id="KW-0472">Membrane</keyword>
<dbReference type="GO" id="GO:0015171">
    <property type="term" value="F:amino acid transmembrane transporter activity"/>
    <property type="evidence" value="ECO:0007669"/>
    <property type="project" value="TreeGrafter"/>
</dbReference>
<keyword evidence="2" id="KW-1003">Cell membrane</keyword>
<evidence type="ECO:0000256" key="4">
    <source>
        <dbReference type="ARBA" id="ARBA00022989"/>
    </source>
</evidence>
<feature type="transmembrane region" description="Helical" evidence="7">
    <location>
        <begin position="207"/>
        <end position="228"/>
    </location>
</feature>
<accession>A0A2H1IEX8</accession>
<dbReference type="PANTHER" id="PTHR30086">
    <property type="entry name" value="ARGININE EXPORTER PROTEIN ARGO"/>
    <property type="match status" value="1"/>
</dbReference>
<feature type="region of interest" description="Disordered" evidence="6">
    <location>
        <begin position="105"/>
        <end position="149"/>
    </location>
</feature>
<feature type="transmembrane region" description="Helical" evidence="7">
    <location>
        <begin position="69"/>
        <end position="89"/>
    </location>
</feature>
<evidence type="ECO:0000256" key="7">
    <source>
        <dbReference type="SAM" id="Phobius"/>
    </source>
</evidence>
<dbReference type="RefSeq" id="WP_101594216.1">
    <property type="nucleotide sequence ID" value="NZ_FXZA01000003.1"/>
</dbReference>
<reference evidence="8 9" key="1">
    <citation type="submission" date="2017-03" db="EMBL/GenBank/DDBJ databases">
        <authorList>
            <person name="Afonso C.L."/>
            <person name="Miller P.J."/>
            <person name="Scott M.A."/>
            <person name="Spackman E."/>
            <person name="Goraichik I."/>
            <person name="Dimitrov K.M."/>
            <person name="Suarez D.L."/>
            <person name="Swayne D.E."/>
        </authorList>
    </citation>
    <scope>NUCLEOTIDE SEQUENCE [LARGE SCALE GENOMIC DNA]</scope>
    <source>
        <strain evidence="8 9">Mu101</strain>
    </source>
</reference>
<feature type="transmembrane region" description="Helical" evidence="7">
    <location>
        <begin position="38"/>
        <end position="63"/>
    </location>
</feature>
<evidence type="ECO:0000313" key="9">
    <source>
        <dbReference type="Proteomes" id="UP000234498"/>
    </source>
</evidence>
<evidence type="ECO:0000256" key="6">
    <source>
        <dbReference type="SAM" id="MobiDB-lite"/>
    </source>
</evidence>
<evidence type="ECO:0000313" key="8">
    <source>
        <dbReference type="EMBL" id="SMX73734.1"/>
    </source>
</evidence>
<feature type="compositionally biased region" description="Low complexity" evidence="6">
    <location>
        <begin position="134"/>
        <end position="145"/>
    </location>
</feature>
<gene>
    <name evidence="8" type="ORF">BLIN101_01126</name>
</gene>
<feature type="transmembrane region" description="Helical" evidence="7">
    <location>
        <begin position="240"/>
        <end position="260"/>
    </location>
</feature>
<name>A0A2H1IEX8_BRELN</name>